<evidence type="ECO:0000256" key="1">
    <source>
        <dbReference type="SAM" id="MobiDB-lite"/>
    </source>
</evidence>
<dbReference type="AlphaFoldDB" id="A0A319A6M7"/>
<dbReference type="GeneID" id="37077534"/>
<dbReference type="RefSeq" id="XP_025433630.1">
    <property type="nucleotide sequence ID" value="XM_025576305.1"/>
</dbReference>
<feature type="compositionally biased region" description="Polar residues" evidence="1">
    <location>
        <begin position="59"/>
        <end position="71"/>
    </location>
</feature>
<gene>
    <name evidence="2" type="ORF">BP01DRAFT_364041</name>
</gene>
<name>A0A319A6M7_9EURO</name>
<reference evidence="2 3" key="1">
    <citation type="submission" date="2016-12" db="EMBL/GenBank/DDBJ databases">
        <title>The genomes of Aspergillus section Nigri reveals drivers in fungal speciation.</title>
        <authorList>
            <consortium name="DOE Joint Genome Institute"/>
            <person name="Vesth T.C."/>
            <person name="Nybo J."/>
            <person name="Theobald S."/>
            <person name="Brandl J."/>
            <person name="Frisvad J.C."/>
            <person name="Nielsen K.F."/>
            <person name="Lyhne E.K."/>
            <person name="Kogle M.E."/>
            <person name="Kuo A."/>
            <person name="Riley R."/>
            <person name="Clum A."/>
            <person name="Nolan M."/>
            <person name="Lipzen A."/>
            <person name="Salamov A."/>
            <person name="Henrissat B."/>
            <person name="Wiebenga A."/>
            <person name="De Vries R.P."/>
            <person name="Grigoriev I.V."/>
            <person name="Mortensen U.H."/>
            <person name="Andersen M.R."/>
            <person name="Baker S.E."/>
        </authorList>
    </citation>
    <scope>NUCLEOTIDE SEQUENCE [LARGE SCALE GENOMIC DNA]</scope>
    <source>
        <strain evidence="2 3">JOP 1030-1</strain>
    </source>
</reference>
<feature type="region of interest" description="Disordered" evidence="1">
    <location>
        <begin position="1"/>
        <end position="87"/>
    </location>
</feature>
<evidence type="ECO:0000313" key="2">
    <source>
        <dbReference type="EMBL" id="PYH47648.1"/>
    </source>
</evidence>
<feature type="compositionally biased region" description="Polar residues" evidence="1">
    <location>
        <begin position="19"/>
        <end position="28"/>
    </location>
</feature>
<organism evidence="2 3">
    <name type="scientific">Aspergillus saccharolyticus JOP 1030-1</name>
    <dbReference type="NCBI Taxonomy" id="1450539"/>
    <lineage>
        <taxon>Eukaryota</taxon>
        <taxon>Fungi</taxon>
        <taxon>Dikarya</taxon>
        <taxon>Ascomycota</taxon>
        <taxon>Pezizomycotina</taxon>
        <taxon>Eurotiomycetes</taxon>
        <taxon>Eurotiomycetidae</taxon>
        <taxon>Eurotiales</taxon>
        <taxon>Aspergillaceae</taxon>
        <taxon>Aspergillus</taxon>
        <taxon>Aspergillus subgen. Circumdati</taxon>
    </lineage>
</organism>
<proteinExistence type="predicted"/>
<accession>A0A319A6M7</accession>
<protein>
    <submittedName>
        <fullName evidence="2">Uncharacterized protein</fullName>
    </submittedName>
</protein>
<feature type="region of interest" description="Disordered" evidence="1">
    <location>
        <begin position="115"/>
        <end position="144"/>
    </location>
</feature>
<dbReference type="Proteomes" id="UP000248349">
    <property type="component" value="Unassembled WGS sequence"/>
</dbReference>
<evidence type="ECO:0000313" key="3">
    <source>
        <dbReference type="Proteomes" id="UP000248349"/>
    </source>
</evidence>
<keyword evidence="3" id="KW-1185">Reference proteome</keyword>
<sequence>MAHTHRPRPGQGLPISHPLQVQSARNPSTPRPQAPRYGSAIPPPVEPGLPESRGPSFATDPSTPSASVSRYTTRRSKKLQPQGPRDAIYSYGWMIASELSKRLEAEGSEVRFLASLNQPRAGGGSLSERRVPDGAYSGGSGPHG</sequence>
<dbReference type="EMBL" id="KZ821224">
    <property type="protein sequence ID" value="PYH47648.1"/>
    <property type="molecule type" value="Genomic_DNA"/>
</dbReference>